<dbReference type="InterPro" id="IPR036070">
    <property type="entry name" value="Nop_dom_sf"/>
</dbReference>
<dbReference type="GO" id="GO:0032040">
    <property type="term" value="C:small-subunit processome"/>
    <property type="evidence" value="ECO:0007669"/>
    <property type="project" value="InterPro"/>
</dbReference>
<dbReference type="InterPro" id="IPR012976">
    <property type="entry name" value="NOSIC"/>
</dbReference>
<keyword evidence="8" id="KW-1185">Reference proteome</keyword>
<accession>A0A177EH36</accession>
<dbReference type="PROSITE" id="PS51358">
    <property type="entry name" value="NOP"/>
    <property type="match status" value="1"/>
</dbReference>
<protein>
    <recommendedName>
        <fullName evidence="5">Nucleolar protein 56</fullName>
    </recommendedName>
</protein>
<reference evidence="7 8" key="1">
    <citation type="submission" date="2016-02" db="EMBL/GenBank/DDBJ databases">
        <title>Discovery of a natural microsporidian pathogen with a broad tissue tropism in Caenorhabditis elegans.</title>
        <authorList>
            <person name="Luallen R.J."/>
            <person name="Reinke A.W."/>
            <person name="Tong L."/>
            <person name="Botts M.R."/>
            <person name="Felix M.-A."/>
            <person name="Troemel E.R."/>
        </authorList>
    </citation>
    <scope>NUCLEOTIDE SEQUENCE [LARGE SCALE GENOMIC DNA]</scope>
    <source>
        <strain evidence="7 8">JUm2807</strain>
    </source>
</reference>
<keyword evidence="4" id="KW-0539">Nucleus</keyword>
<dbReference type="FunFam" id="1.10.246.90:FF:000001">
    <property type="entry name" value="Nucleolar protein 56"/>
    <property type="match status" value="1"/>
</dbReference>
<dbReference type="GO" id="GO:0042254">
    <property type="term" value="P:ribosome biogenesis"/>
    <property type="evidence" value="ECO:0007669"/>
    <property type="project" value="UniProtKB-KW"/>
</dbReference>
<dbReference type="GO" id="GO:0031428">
    <property type="term" value="C:box C/D methylation guide snoRNP complex"/>
    <property type="evidence" value="ECO:0007669"/>
    <property type="project" value="InterPro"/>
</dbReference>
<dbReference type="RefSeq" id="XP_067544978.1">
    <property type="nucleotide sequence ID" value="XM_067689088.1"/>
</dbReference>
<sequence length="410" mass="45770">MVHILYEHPLGYLLMSANNIDSVASKEILKTVETYASFTNAFRLTGTLAYADLEDAQEQIEQFAEGKISSKLREFLEINNVTHLAADKTYNLALKDLGIRSVDEETAAEMVRGVKKFANKIFGVDSVQVGKSEVSLAHALSRKKIKYDTKREDNSVMQCISLVDEVNNDINDYYMKIKEMYSWHFPELAGICKEKEDYLEALQVVENRETAQKEEIEKLEHGQAILAAMENTIGGDLIEEDMTHVKELAEVVLEKLAIRDRAMDHLHSRMSTVAPNLAALIGSVVGARLILKAGGLSKLAMCPSSTIQVLGAEKALFRAMKSKSKTPKYGLIFHSSFVNQSNLKMRGRISRYLSSKCALASRIDCYTENVTDAYGVAMRGMVEERSKGKSTHHMPTDMVLAEVADRLDSK</sequence>
<dbReference type="SUPFAM" id="SSF89124">
    <property type="entry name" value="Nop domain"/>
    <property type="match status" value="1"/>
</dbReference>
<dbReference type="SMART" id="SM00931">
    <property type="entry name" value="NOSIC"/>
    <property type="match status" value="1"/>
</dbReference>
<evidence type="ECO:0000313" key="8">
    <source>
        <dbReference type="Proteomes" id="UP000185944"/>
    </source>
</evidence>
<dbReference type="GO" id="GO:0030515">
    <property type="term" value="F:snoRNA binding"/>
    <property type="evidence" value="ECO:0007669"/>
    <property type="project" value="InterPro"/>
</dbReference>
<dbReference type="STRING" id="1805483.A0A177EH36"/>
<dbReference type="Pfam" id="PF08156">
    <property type="entry name" value="NOP5NT"/>
    <property type="match status" value="1"/>
</dbReference>
<proteinExistence type="inferred from homology"/>
<comment type="subcellular location">
    <subcellularLocation>
        <location evidence="1">Nucleus</location>
        <location evidence="1">Nucleolus</location>
    </subcellularLocation>
</comment>
<dbReference type="Proteomes" id="UP000185944">
    <property type="component" value="Unassembled WGS sequence"/>
</dbReference>
<dbReference type="Pfam" id="PF01798">
    <property type="entry name" value="Nop"/>
    <property type="match status" value="1"/>
</dbReference>
<dbReference type="VEuPathDB" id="MicrosporidiaDB:NEDG_01670"/>
<comment type="similarity">
    <text evidence="2">Belongs to the NOP5/NOP56 family.</text>
</comment>
<evidence type="ECO:0000256" key="4">
    <source>
        <dbReference type="ARBA" id="ARBA00023242"/>
    </source>
</evidence>
<dbReference type="InterPro" id="IPR002687">
    <property type="entry name" value="Nop_dom"/>
</dbReference>
<evidence type="ECO:0000259" key="6">
    <source>
        <dbReference type="PROSITE" id="PS51358"/>
    </source>
</evidence>
<comment type="caution">
    <text evidence="7">The sequence shown here is derived from an EMBL/GenBank/DDBJ whole genome shotgun (WGS) entry which is preliminary data.</text>
</comment>
<evidence type="ECO:0000313" key="7">
    <source>
        <dbReference type="EMBL" id="OAG31257.1"/>
    </source>
</evidence>
<dbReference type="InterPro" id="IPR012974">
    <property type="entry name" value="NOP58/56_N"/>
</dbReference>
<name>A0A177EH36_9MICR</name>
<feature type="domain" description="Nop" evidence="6">
    <location>
        <begin position="273"/>
        <end position="391"/>
    </location>
</feature>
<dbReference type="Gene3D" id="1.10.246.90">
    <property type="entry name" value="Nop domain"/>
    <property type="match status" value="1"/>
</dbReference>
<dbReference type="GeneID" id="93648020"/>
<organism evidence="7 8">
    <name type="scientific">Nematocida displodere</name>
    <dbReference type="NCBI Taxonomy" id="1805483"/>
    <lineage>
        <taxon>Eukaryota</taxon>
        <taxon>Fungi</taxon>
        <taxon>Fungi incertae sedis</taxon>
        <taxon>Microsporidia</taxon>
        <taxon>Nematocida</taxon>
    </lineage>
</organism>
<keyword evidence="3" id="KW-0690">Ribosome biogenesis</keyword>
<gene>
    <name evidence="7" type="ORF">NEDG_01670</name>
</gene>
<dbReference type="AlphaFoldDB" id="A0A177EH36"/>
<evidence type="ECO:0000256" key="3">
    <source>
        <dbReference type="ARBA" id="ARBA00022517"/>
    </source>
</evidence>
<dbReference type="OrthoDB" id="6780543at2759"/>
<dbReference type="PANTHER" id="PTHR10894">
    <property type="entry name" value="NUCLEOLAR PROTEIN 5 NUCLEOLAR PROTEIN NOP5 NOP58"/>
    <property type="match status" value="1"/>
</dbReference>
<dbReference type="Gene3D" id="1.10.287.4070">
    <property type="match status" value="1"/>
</dbReference>
<dbReference type="InterPro" id="IPR045056">
    <property type="entry name" value="Nop56/Nop58"/>
</dbReference>
<evidence type="ECO:0000256" key="2">
    <source>
        <dbReference type="ARBA" id="ARBA00009211"/>
    </source>
</evidence>
<evidence type="ECO:0000256" key="1">
    <source>
        <dbReference type="ARBA" id="ARBA00004604"/>
    </source>
</evidence>
<dbReference type="EMBL" id="LTDL01000021">
    <property type="protein sequence ID" value="OAG31257.1"/>
    <property type="molecule type" value="Genomic_DNA"/>
</dbReference>
<evidence type="ECO:0000256" key="5">
    <source>
        <dbReference type="ARBA" id="ARBA00040742"/>
    </source>
</evidence>
<dbReference type="PANTHER" id="PTHR10894:SF0">
    <property type="entry name" value="NUCLEOLAR PROTEIN 56"/>
    <property type="match status" value="1"/>
</dbReference>
<dbReference type="InterPro" id="IPR042239">
    <property type="entry name" value="Nop_C"/>
</dbReference>